<dbReference type="AlphaFoldDB" id="U6HB54"/>
<protein>
    <recommendedName>
        <fullName evidence="4">SAG family member</fullName>
    </recommendedName>
</protein>
<dbReference type="VEuPathDB" id="ToxoDB:EPH_0063400"/>
<dbReference type="EMBL" id="HG708397">
    <property type="protein sequence ID" value="CDI87834.1"/>
    <property type="molecule type" value="Genomic_DNA"/>
</dbReference>
<feature type="signal peptide" evidence="1">
    <location>
        <begin position="1"/>
        <end position="17"/>
    </location>
</feature>
<accession>U6HB54</accession>
<gene>
    <name evidence="2" type="ORF">EPH_0063400</name>
</gene>
<sequence length="154" mass="15430">MLLLLIVATAAVAATLAATAADSLKAAGCEAPLAFEAFSGQATAADSLKAAGCEAPLAFEAFSGQPQEQQQGPRVQRGLSGILEGLQQLPKDWDSTAPAAVAAARGYTIGYPTAPDAPHRTKSAATAAPAAAGRDALETIKALPFITTAVMPLG</sequence>
<organism evidence="2 3">
    <name type="scientific">Eimeria praecox</name>
    <dbReference type="NCBI Taxonomy" id="51316"/>
    <lineage>
        <taxon>Eukaryota</taxon>
        <taxon>Sar</taxon>
        <taxon>Alveolata</taxon>
        <taxon>Apicomplexa</taxon>
        <taxon>Conoidasida</taxon>
        <taxon>Coccidia</taxon>
        <taxon>Eucoccidiorida</taxon>
        <taxon>Eimeriorina</taxon>
        <taxon>Eimeriidae</taxon>
        <taxon>Eimeria</taxon>
    </lineage>
</organism>
<evidence type="ECO:0000313" key="2">
    <source>
        <dbReference type="EMBL" id="CDI87834.1"/>
    </source>
</evidence>
<reference evidence="2" key="2">
    <citation type="submission" date="2013-10" db="EMBL/GenBank/DDBJ databases">
        <authorList>
            <person name="Aslett M."/>
        </authorList>
    </citation>
    <scope>NUCLEOTIDE SEQUENCE [LARGE SCALE GENOMIC DNA]</scope>
    <source>
        <strain evidence="2">Houghton</strain>
    </source>
</reference>
<feature type="chain" id="PRO_5004670643" description="SAG family member" evidence="1">
    <location>
        <begin position="18"/>
        <end position="154"/>
    </location>
</feature>
<name>U6HB54_9EIME</name>
<keyword evidence="1" id="KW-0732">Signal</keyword>
<evidence type="ECO:0008006" key="4">
    <source>
        <dbReference type="Google" id="ProtNLM"/>
    </source>
</evidence>
<evidence type="ECO:0000313" key="3">
    <source>
        <dbReference type="Proteomes" id="UP000018201"/>
    </source>
</evidence>
<dbReference type="Proteomes" id="UP000018201">
    <property type="component" value="Unassembled WGS sequence"/>
</dbReference>
<keyword evidence="3" id="KW-1185">Reference proteome</keyword>
<reference evidence="2" key="1">
    <citation type="submission" date="2013-10" db="EMBL/GenBank/DDBJ databases">
        <title>Genomic analysis of the causative agents of coccidiosis in chickens.</title>
        <authorList>
            <person name="Reid A.J."/>
            <person name="Blake D."/>
            <person name="Billington K."/>
            <person name="Browne H."/>
            <person name="Dunn M."/>
            <person name="Hung S."/>
            <person name="Kawahara F."/>
            <person name="Miranda-Saavedra D."/>
            <person name="Mourier T."/>
            <person name="Nagra H."/>
            <person name="Otto T.D."/>
            <person name="Rawlings N."/>
            <person name="Sanchez A."/>
            <person name="Sanders M."/>
            <person name="Subramaniam C."/>
            <person name="Tay Y."/>
            <person name="Dear P."/>
            <person name="Doerig C."/>
            <person name="Gruber A."/>
            <person name="Parkinson J."/>
            <person name="Shirley M."/>
            <person name="Wan K.L."/>
            <person name="Berriman M."/>
            <person name="Tomley F."/>
            <person name="Pain A."/>
        </authorList>
    </citation>
    <scope>NUCLEOTIDE SEQUENCE [LARGE SCALE GENOMIC DNA]</scope>
    <source>
        <strain evidence="2">Houghton</strain>
    </source>
</reference>
<evidence type="ECO:0000256" key="1">
    <source>
        <dbReference type="SAM" id="SignalP"/>
    </source>
</evidence>
<proteinExistence type="predicted"/>